<sequence length="203" mass="21165">MKKTLTLTALGLGAVLALSACSAPSGGGNMPGMDHGPSQSASAAAAQTASAGRDHNAADTMFAAMMIPHHRQAVEMSGIMLEKKDLPKPVSELAERIRAAQGPEIETMTGWLNGWGEDPSAHGGHQMQGMMGPDDLDRLKAAQGTEAARMFLTQMIAHHEGALTMAQAESRDGKNPQAVALSKEIVAAQSTEIAEMKQLLAGL</sequence>
<proteinExistence type="predicted"/>
<evidence type="ECO:0000313" key="4">
    <source>
        <dbReference type="EMBL" id="MDP5227554.1"/>
    </source>
</evidence>
<keyword evidence="5" id="KW-1185">Reference proteome</keyword>
<evidence type="ECO:0000313" key="5">
    <source>
        <dbReference type="Proteomes" id="UP001232725"/>
    </source>
</evidence>
<reference evidence="4 5" key="1">
    <citation type="submission" date="2023-08" db="EMBL/GenBank/DDBJ databases">
        <title>Arthrobacter horti sp. nov., isolated from forest soil.</title>
        <authorList>
            <person name="Park M."/>
        </authorList>
    </citation>
    <scope>NUCLEOTIDE SEQUENCE [LARGE SCALE GENOMIC DNA]</scope>
    <source>
        <strain evidence="4 5">YJM1</strain>
    </source>
</reference>
<evidence type="ECO:0000256" key="1">
    <source>
        <dbReference type="SAM" id="MobiDB-lite"/>
    </source>
</evidence>
<feature type="chain" id="PRO_5046784416" evidence="2">
    <location>
        <begin position="23"/>
        <end position="203"/>
    </location>
</feature>
<dbReference type="PROSITE" id="PS51257">
    <property type="entry name" value="PROKAR_LIPOPROTEIN"/>
    <property type="match status" value="1"/>
</dbReference>
<organism evidence="4 5">
    <name type="scientific">Arthrobacter horti</name>
    <dbReference type="NCBI Taxonomy" id="3068273"/>
    <lineage>
        <taxon>Bacteria</taxon>
        <taxon>Bacillati</taxon>
        <taxon>Actinomycetota</taxon>
        <taxon>Actinomycetes</taxon>
        <taxon>Micrococcales</taxon>
        <taxon>Micrococcaceae</taxon>
        <taxon>Arthrobacter</taxon>
    </lineage>
</organism>
<dbReference type="Proteomes" id="UP001232725">
    <property type="component" value="Unassembled WGS sequence"/>
</dbReference>
<feature type="compositionally biased region" description="Low complexity" evidence="1">
    <location>
        <begin position="38"/>
        <end position="51"/>
    </location>
</feature>
<protein>
    <submittedName>
        <fullName evidence="4">DUF305 domain-containing protein</fullName>
    </submittedName>
</protein>
<dbReference type="EMBL" id="JAVALS010000006">
    <property type="protein sequence ID" value="MDP5227554.1"/>
    <property type="molecule type" value="Genomic_DNA"/>
</dbReference>
<name>A0ABT9IR03_9MICC</name>
<evidence type="ECO:0000259" key="3">
    <source>
        <dbReference type="Pfam" id="PF03713"/>
    </source>
</evidence>
<dbReference type="InterPro" id="IPR012347">
    <property type="entry name" value="Ferritin-like"/>
</dbReference>
<feature type="region of interest" description="Disordered" evidence="1">
    <location>
        <begin position="28"/>
        <end position="54"/>
    </location>
</feature>
<dbReference type="PANTHER" id="PTHR36933:SF1">
    <property type="entry name" value="SLL0788 PROTEIN"/>
    <property type="match status" value="1"/>
</dbReference>
<evidence type="ECO:0000256" key="2">
    <source>
        <dbReference type="SAM" id="SignalP"/>
    </source>
</evidence>
<feature type="domain" description="DUF305" evidence="3">
    <location>
        <begin position="59"/>
        <end position="200"/>
    </location>
</feature>
<dbReference type="InterPro" id="IPR005183">
    <property type="entry name" value="DUF305_CopM-like"/>
</dbReference>
<dbReference type="RefSeq" id="WP_305996605.1">
    <property type="nucleotide sequence ID" value="NZ_JAVALS010000006.1"/>
</dbReference>
<accession>A0ABT9IR03</accession>
<dbReference type="Pfam" id="PF03713">
    <property type="entry name" value="DUF305"/>
    <property type="match status" value="1"/>
</dbReference>
<dbReference type="PANTHER" id="PTHR36933">
    <property type="entry name" value="SLL0788 PROTEIN"/>
    <property type="match status" value="1"/>
</dbReference>
<feature type="signal peptide" evidence="2">
    <location>
        <begin position="1"/>
        <end position="22"/>
    </location>
</feature>
<comment type="caution">
    <text evidence="4">The sequence shown here is derived from an EMBL/GenBank/DDBJ whole genome shotgun (WGS) entry which is preliminary data.</text>
</comment>
<keyword evidence="2" id="KW-0732">Signal</keyword>
<dbReference type="Gene3D" id="1.20.1260.10">
    <property type="match status" value="1"/>
</dbReference>
<gene>
    <name evidence="4" type="ORF">Q9R02_10350</name>
</gene>